<feature type="chain" id="PRO_5046535330" description="DUF5666 domain-containing protein" evidence="1">
    <location>
        <begin position="27"/>
        <end position="194"/>
    </location>
</feature>
<evidence type="ECO:0000313" key="3">
    <source>
        <dbReference type="Proteomes" id="UP001501083"/>
    </source>
</evidence>
<evidence type="ECO:0000313" key="2">
    <source>
        <dbReference type="EMBL" id="GAA5082746.1"/>
    </source>
</evidence>
<gene>
    <name evidence="2" type="ORF">GCM10025759_34850</name>
</gene>
<keyword evidence="3" id="KW-1185">Reference proteome</keyword>
<dbReference type="EMBL" id="BAABKY010000006">
    <property type="protein sequence ID" value="GAA5082746.1"/>
    <property type="molecule type" value="Genomic_DNA"/>
</dbReference>
<comment type="caution">
    <text evidence="2">The sequence shown here is derived from an EMBL/GenBank/DDBJ whole genome shotgun (WGS) entry which is preliminary data.</text>
</comment>
<evidence type="ECO:0008006" key="4">
    <source>
        <dbReference type="Google" id="ProtNLM"/>
    </source>
</evidence>
<organism evidence="2 3">
    <name type="scientific">Lysobacter panacisoli</name>
    <dbReference type="NCBI Taxonomy" id="1255263"/>
    <lineage>
        <taxon>Bacteria</taxon>
        <taxon>Pseudomonadati</taxon>
        <taxon>Pseudomonadota</taxon>
        <taxon>Gammaproteobacteria</taxon>
        <taxon>Lysobacterales</taxon>
        <taxon>Lysobacteraceae</taxon>
        <taxon>Lysobacter</taxon>
    </lineage>
</organism>
<sequence length="194" mass="20615">MTSFRLAPLALAFALALGAGCSTTPADTGPRETAAVELSVDGEITKLDTPSRLFTVRGPDGREVEVHADDSVRNFDQIRVGDVVNLTYLRAVTVDIQPAGSAEPGAYIKQDQDVAKTGEKPRAGASEVVTVLAPIRAIDLANHTVTVEGPRGNVVTLDVVKPEHRARLPQLKVGDMLRIAFTEAAAVEVRPKGR</sequence>
<dbReference type="Proteomes" id="UP001501083">
    <property type="component" value="Unassembled WGS sequence"/>
</dbReference>
<proteinExistence type="predicted"/>
<evidence type="ECO:0000256" key="1">
    <source>
        <dbReference type="SAM" id="SignalP"/>
    </source>
</evidence>
<dbReference type="RefSeq" id="WP_158983915.1">
    <property type="nucleotide sequence ID" value="NZ_BAABKY010000006.1"/>
</dbReference>
<accession>A0ABP9LTA4</accession>
<name>A0ABP9LTA4_9GAMM</name>
<reference evidence="3" key="1">
    <citation type="journal article" date="2019" name="Int. J. Syst. Evol. Microbiol.">
        <title>The Global Catalogue of Microorganisms (GCM) 10K type strain sequencing project: providing services to taxonomists for standard genome sequencing and annotation.</title>
        <authorList>
            <consortium name="The Broad Institute Genomics Platform"/>
            <consortium name="The Broad Institute Genome Sequencing Center for Infectious Disease"/>
            <person name="Wu L."/>
            <person name="Ma J."/>
        </authorList>
    </citation>
    <scope>NUCLEOTIDE SEQUENCE [LARGE SCALE GENOMIC DNA]</scope>
    <source>
        <strain evidence="3">JCM 19212</strain>
    </source>
</reference>
<protein>
    <recommendedName>
        <fullName evidence="4">DUF5666 domain-containing protein</fullName>
    </recommendedName>
</protein>
<keyword evidence="1" id="KW-0732">Signal</keyword>
<dbReference type="PROSITE" id="PS51257">
    <property type="entry name" value="PROKAR_LIPOPROTEIN"/>
    <property type="match status" value="1"/>
</dbReference>
<feature type="signal peptide" evidence="1">
    <location>
        <begin position="1"/>
        <end position="26"/>
    </location>
</feature>